<dbReference type="Gene3D" id="1.20.120.550">
    <property type="entry name" value="Membrane associated eicosanoid/glutathione metabolism-like domain"/>
    <property type="match status" value="1"/>
</dbReference>
<feature type="transmembrane region" description="Helical" evidence="5">
    <location>
        <begin position="175"/>
        <end position="197"/>
    </location>
</feature>
<evidence type="ECO:0000313" key="7">
    <source>
        <dbReference type="Proteomes" id="UP000267464"/>
    </source>
</evidence>
<reference evidence="6 7" key="2">
    <citation type="submission" date="2018-12" db="EMBL/GenBank/DDBJ databases">
        <title>Rhizobacter gummiphilus sp. nov., a rubber-degrading bacterium isolated from the soil of a botanical garden in Japan.</title>
        <authorList>
            <person name="Shunsuke S.S."/>
        </authorList>
    </citation>
    <scope>NUCLEOTIDE SEQUENCE [LARGE SCALE GENOMIC DNA]</scope>
    <source>
        <strain evidence="6 7">S-16</strain>
    </source>
</reference>
<reference evidence="6 7" key="1">
    <citation type="submission" date="2018-08" db="EMBL/GenBank/DDBJ databases">
        <authorList>
            <person name="Khan S.A."/>
            <person name="Jeon C.O."/>
            <person name="Chun B.H."/>
            <person name="Jeong S.E."/>
        </authorList>
    </citation>
    <scope>NUCLEOTIDE SEQUENCE [LARGE SCALE GENOMIC DNA]</scope>
    <source>
        <strain evidence="6 7">S-16</strain>
    </source>
</reference>
<dbReference type="SUPFAM" id="SSF161084">
    <property type="entry name" value="MAPEG domain-like"/>
    <property type="match status" value="1"/>
</dbReference>
<evidence type="ECO:0000313" key="6">
    <source>
        <dbReference type="EMBL" id="RQP21985.1"/>
    </source>
</evidence>
<comment type="caution">
    <text evidence="6">The sequence shown here is derived from an EMBL/GenBank/DDBJ whole genome shotgun (WGS) entry which is preliminary data.</text>
</comment>
<dbReference type="InterPro" id="IPR001129">
    <property type="entry name" value="Membr-assoc_MAPEG"/>
</dbReference>
<name>A0A3N7JSK6_9BURK</name>
<dbReference type="EMBL" id="QUSW01000009">
    <property type="protein sequence ID" value="RQP21985.1"/>
    <property type="molecule type" value="Genomic_DNA"/>
</dbReference>
<accession>A0A3N7JSK6</accession>
<dbReference type="Proteomes" id="UP000267464">
    <property type="component" value="Unassembled WGS sequence"/>
</dbReference>
<dbReference type="InterPro" id="IPR023352">
    <property type="entry name" value="MAPEG-like_dom_sf"/>
</dbReference>
<keyword evidence="3 5" id="KW-1133">Transmembrane helix</keyword>
<feature type="transmembrane region" description="Helical" evidence="5">
    <location>
        <begin position="67"/>
        <end position="88"/>
    </location>
</feature>
<keyword evidence="7" id="KW-1185">Reference proteome</keyword>
<organism evidence="6 7">
    <name type="scientific">Piscinibacter terrae</name>
    <dbReference type="NCBI Taxonomy" id="2496871"/>
    <lineage>
        <taxon>Bacteria</taxon>
        <taxon>Pseudomonadati</taxon>
        <taxon>Pseudomonadota</taxon>
        <taxon>Betaproteobacteria</taxon>
        <taxon>Burkholderiales</taxon>
        <taxon>Sphaerotilaceae</taxon>
        <taxon>Piscinibacter</taxon>
    </lineage>
</organism>
<evidence type="ECO:0000256" key="1">
    <source>
        <dbReference type="ARBA" id="ARBA00004370"/>
    </source>
</evidence>
<evidence type="ECO:0000256" key="4">
    <source>
        <dbReference type="ARBA" id="ARBA00023136"/>
    </source>
</evidence>
<keyword evidence="4 5" id="KW-0472">Membrane</keyword>
<gene>
    <name evidence="6" type="ORF">DZC73_26245</name>
</gene>
<proteinExistence type="predicted"/>
<evidence type="ECO:0000256" key="2">
    <source>
        <dbReference type="ARBA" id="ARBA00022692"/>
    </source>
</evidence>
<protein>
    <submittedName>
        <fullName evidence="6">MAPEG family protein</fullName>
    </submittedName>
</protein>
<evidence type="ECO:0000256" key="3">
    <source>
        <dbReference type="ARBA" id="ARBA00022989"/>
    </source>
</evidence>
<sequence length="199" mass="21676">MAGAARAMRETEQAMALSMRFMVELLKWSAATAIGRSCKLATSAPACDSIAAAVRTNTDIPGDIMTAIQALLGFTAWTLLLVITVFLYRGVRFLGGTPINSWPRSEKREDDMPLIRRIADAHSNCLENLPVFAAIVFVAAQMNRLDAIAAFAPWVLYARLGQTLAHLSGTGQPNVFVRASFWAVQLVMFVVMMVVLARG</sequence>
<dbReference type="GO" id="GO:0016020">
    <property type="term" value="C:membrane"/>
    <property type="evidence" value="ECO:0007669"/>
    <property type="project" value="UniProtKB-SubCell"/>
</dbReference>
<keyword evidence="2 5" id="KW-0812">Transmembrane</keyword>
<dbReference type="AlphaFoldDB" id="A0A3N7JSK6"/>
<dbReference type="Pfam" id="PF01124">
    <property type="entry name" value="MAPEG"/>
    <property type="match status" value="1"/>
</dbReference>
<comment type="subcellular location">
    <subcellularLocation>
        <location evidence="1">Membrane</location>
    </subcellularLocation>
</comment>
<evidence type="ECO:0000256" key="5">
    <source>
        <dbReference type="SAM" id="Phobius"/>
    </source>
</evidence>